<dbReference type="EMBL" id="JELY01000682">
    <property type="protein sequence ID" value="KYF58537.1"/>
    <property type="molecule type" value="Genomic_DNA"/>
</dbReference>
<dbReference type="PANTHER" id="PTHR43519:SF1">
    <property type="entry name" value="ATP-DEPENDENT RNA HELICASE HRPB"/>
    <property type="match status" value="1"/>
</dbReference>
<evidence type="ECO:0000313" key="5">
    <source>
        <dbReference type="Proteomes" id="UP000075420"/>
    </source>
</evidence>
<dbReference type="PANTHER" id="PTHR43519">
    <property type="entry name" value="ATP-DEPENDENT RNA HELICASE HRPB"/>
    <property type="match status" value="1"/>
</dbReference>
<dbReference type="AlphaFoldDB" id="A0A150PRZ5"/>
<feature type="domain" description="ATP-dependent RNA helicase HrpB C-terminal" evidence="3">
    <location>
        <begin position="2"/>
        <end position="73"/>
    </location>
</feature>
<comment type="caution">
    <text evidence="4">The sequence shown here is derived from an EMBL/GenBank/DDBJ whole genome shotgun (WGS) entry which is preliminary data.</text>
</comment>
<dbReference type="InterPro" id="IPR013689">
    <property type="entry name" value="RNA_helicase_ATP-dep_HrpB_C"/>
</dbReference>
<keyword evidence="1" id="KW-0378">Hydrolase</keyword>
<accession>A0A150PRZ5</accession>
<dbReference type="Pfam" id="PF08482">
    <property type="entry name" value="HrpB_C"/>
    <property type="match status" value="1"/>
</dbReference>
<dbReference type="Proteomes" id="UP000075420">
    <property type="component" value="Unassembled WGS sequence"/>
</dbReference>
<name>A0A150PRZ5_SORCE</name>
<evidence type="ECO:0000313" key="4">
    <source>
        <dbReference type="EMBL" id="KYF58537.1"/>
    </source>
</evidence>
<keyword evidence="2" id="KW-0547">Nucleotide-binding</keyword>
<organism evidence="4 5">
    <name type="scientific">Sorangium cellulosum</name>
    <name type="common">Polyangium cellulosum</name>
    <dbReference type="NCBI Taxonomy" id="56"/>
    <lineage>
        <taxon>Bacteria</taxon>
        <taxon>Pseudomonadati</taxon>
        <taxon>Myxococcota</taxon>
        <taxon>Polyangia</taxon>
        <taxon>Polyangiales</taxon>
        <taxon>Polyangiaceae</taxon>
        <taxon>Sorangium</taxon>
    </lineage>
</organism>
<keyword evidence="2" id="KW-0347">Helicase</keyword>
<proteinExistence type="predicted"/>
<evidence type="ECO:0000256" key="2">
    <source>
        <dbReference type="ARBA" id="ARBA00022806"/>
    </source>
</evidence>
<dbReference type="GO" id="GO:0004386">
    <property type="term" value="F:helicase activity"/>
    <property type="evidence" value="ECO:0007669"/>
    <property type="project" value="UniProtKB-KW"/>
</dbReference>
<reference evidence="4 5" key="1">
    <citation type="submission" date="2014-02" db="EMBL/GenBank/DDBJ databases">
        <title>The small core and large imbalanced accessory genome model reveals a collaborative survival strategy of Sorangium cellulosum strains in nature.</title>
        <authorList>
            <person name="Han K."/>
            <person name="Peng R."/>
            <person name="Blom J."/>
            <person name="Li Y.-Z."/>
        </authorList>
    </citation>
    <scope>NUCLEOTIDE SEQUENCE [LARGE SCALE GENOMIC DNA]</scope>
    <source>
        <strain evidence="4 5">So0157-25</strain>
    </source>
</reference>
<protein>
    <recommendedName>
        <fullName evidence="3">ATP-dependent RNA helicase HrpB C-terminal domain-containing protein</fullName>
    </recommendedName>
</protein>
<sequence>PPSLASRLQDFFGMAEGPRVAGGRVPVVLHLCAPNQRPVQVTTDLSGFWARHYPAIARELRRRYPKHAWPDDPARAAPPARRA</sequence>
<feature type="non-terminal residue" evidence="4">
    <location>
        <position position="1"/>
    </location>
</feature>
<gene>
    <name evidence="4" type="ORF">BE08_13315</name>
</gene>
<evidence type="ECO:0000256" key="1">
    <source>
        <dbReference type="ARBA" id="ARBA00022801"/>
    </source>
</evidence>
<dbReference type="GO" id="GO:0016787">
    <property type="term" value="F:hydrolase activity"/>
    <property type="evidence" value="ECO:0007669"/>
    <property type="project" value="UniProtKB-KW"/>
</dbReference>
<keyword evidence="2" id="KW-0067">ATP-binding</keyword>
<evidence type="ECO:0000259" key="3">
    <source>
        <dbReference type="Pfam" id="PF08482"/>
    </source>
</evidence>